<organism evidence="3 4">
    <name type="scientific">Aristolochia fimbriata</name>
    <name type="common">White veined hardy Dutchman's pipe vine</name>
    <dbReference type="NCBI Taxonomy" id="158543"/>
    <lineage>
        <taxon>Eukaryota</taxon>
        <taxon>Viridiplantae</taxon>
        <taxon>Streptophyta</taxon>
        <taxon>Embryophyta</taxon>
        <taxon>Tracheophyta</taxon>
        <taxon>Spermatophyta</taxon>
        <taxon>Magnoliopsida</taxon>
        <taxon>Magnoliidae</taxon>
        <taxon>Piperales</taxon>
        <taxon>Aristolochiaceae</taxon>
        <taxon>Aristolochia</taxon>
    </lineage>
</organism>
<dbReference type="InterPro" id="IPR004252">
    <property type="entry name" value="Probable_transposase_24"/>
</dbReference>
<dbReference type="Proteomes" id="UP000825729">
    <property type="component" value="Unassembled WGS sequence"/>
</dbReference>
<feature type="coiled-coil region" evidence="1">
    <location>
        <begin position="544"/>
        <end position="571"/>
    </location>
</feature>
<dbReference type="EMBL" id="JAINDJ010000004">
    <property type="protein sequence ID" value="KAG9449485.1"/>
    <property type="molecule type" value="Genomic_DNA"/>
</dbReference>
<feature type="region of interest" description="Disordered" evidence="2">
    <location>
        <begin position="609"/>
        <end position="639"/>
    </location>
</feature>
<dbReference type="InterPro" id="IPR004242">
    <property type="entry name" value="Transposase_21"/>
</dbReference>
<dbReference type="PANTHER" id="PTHR10775">
    <property type="entry name" value="OS08G0208400 PROTEIN"/>
    <property type="match status" value="1"/>
</dbReference>
<gene>
    <name evidence="3" type="ORF">H6P81_009450</name>
</gene>
<dbReference type="PANTHER" id="PTHR10775:SF182">
    <property type="entry name" value="TRANSPOSON, EN_SPM-LIKE, TRANSPOSASE-ASSOCIATED DOMAIN PROTEIN-RELATED"/>
    <property type="match status" value="1"/>
</dbReference>
<evidence type="ECO:0000313" key="4">
    <source>
        <dbReference type="Proteomes" id="UP000825729"/>
    </source>
</evidence>
<dbReference type="Pfam" id="PF02992">
    <property type="entry name" value="Transposase_21"/>
    <property type="match status" value="2"/>
</dbReference>
<evidence type="ECO:0008006" key="5">
    <source>
        <dbReference type="Google" id="ProtNLM"/>
    </source>
</evidence>
<evidence type="ECO:0000256" key="2">
    <source>
        <dbReference type="SAM" id="MobiDB-lite"/>
    </source>
</evidence>
<name>A0AAV7EMZ1_ARIFI</name>
<protein>
    <recommendedName>
        <fullName evidence="5">Transposase</fullName>
    </recommendedName>
</protein>
<keyword evidence="1" id="KW-0175">Coiled coil</keyword>
<sequence>MANLKKGQREEVPNEIRHGLEMTMMLNDAFMQDVDADDMDNEGLFKDALPSDNTLPGSWYEAKKMMYDLGLDYEKIHACPNNCILFRNEYKDLNNCPKCSTSRWKEKKGGVEGKHTVPIKVLRHFPLVPRLQRLFMSKKTSHFMKWHGSSRSEEGKLIHPRDSATWKYFDAQHQTFRINPRNVRLALTSDRFNPFLASGVLWEVGIKTYNADTQSFFHMCAIVLWTISDFPAYGMLSGWNTKGYKACPTCHVKTGSTFLPCSRKCVYMRHRRFLPDDHPWRIDKKGLDGKEEHDCALIPLSEEDILKQWDGYDNVYLEKLYVSLAILWIHHTLKWFFDSSCLCLLLKKIGQSSPVSVIHEYMTLESHEPVIALGTHELVVMDVPGGAKAPRERPNSYLQKLTFENGGQVPQDVVEPIVVRELEEKVRGWRAYLKDKYYDVLDKEARKECREQRVTQEQWNKLIEYWSTESNVKVAEKNKENRAYDRVRHTLGTKPLVFYYEEEKVLCPVLDEVFGRHHGGCERGLRTGWSRMKMKLVARPSEKVHRLQTELDTTNNKINTLYEEVQELRERHKEGGQNAKTLCKCSNYPGHITMGNGYLYRGVETVDRPSYGDEQPSPHKSGCGDEWPTPHKLGCGDETSLAVGTGGPVSIGPAVGTSVLMPVPRSAVTEPVGTGNQFPEPNTLTTSVTWAWCRH</sequence>
<evidence type="ECO:0000313" key="3">
    <source>
        <dbReference type="EMBL" id="KAG9449485.1"/>
    </source>
</evidence>
<evidence type="ECO:0000256" key="1">
    <source>
        <dbReference type="SAM" id="Coils"/>
    </source>
</evidence>
<dbReference type="AlphaFoldDB" id="A0AAV7EMZ1"/>
<accession>A0AAV7EMZ1</accession>
<reference evidence="3 4" key="1">
    <citation type="submission" date="2021-07" db="EMBL/GenBank/DDBJ databases">
        <title>The Aristolochia fimbriata genome: insights into angiosperm evolution, floral development and chemical biosynthesis.</title>
        <authorList>
            <person name="Jiao Y."/>
        </authorList>
    </citation>
    <scope>NUCLEOTIDE SEQUENCE [LARGE SCALE GENOMIC DNA]</scope>
    <source>
        <strain evidence="3">IBCAS-2021</strain>
        <tissue evidence="3">Leaf</tissue>
    </source>
</reference>
<keyword evidence="4" id="KW-1185">Reference proteome</keyword>
<dbReference type="Pfam" id="PF03004">
    <property type="entry name" value="Transposase_24"/>
    <property type="match status" value="1"/>
</dbReference>
<proteinExistence type="predicted"/>
<comment type="caution">
    <text evidence="3">The sequence shown here is derived from an EMBL/GenBank/DDBJ whole genome shotgun (WGS) entry which is preliminary data.</text>
</comment>